<evidence type="ECO:0000313" key="4">
    <source>
        <dbReference type="Proteomes" id="UP001370100"/>
    </source>
</evidence>
<dbReference type="InterPro" id="IPR012429">
    <property type="entry name" value="HGSNAT_cat"/>
</dbReference>
<evidence type="ECO:0000256" key="1">
    <source>
        <dbReference type="SAM" id="Phobius"/>
    </source>
</evidence>
<comment type="caution">
    <text evidence="3">The sequence shown here is derived from an EMBL/GenBank/DDBJ whole genome shotgun (WGS) entry which is preliminary data.</text>
</comment>
<dbReference type="Pfam" id="PF07786">
    <property type="entry name" value="HGSNAT_cat"/>
    <property type="match status" value="1"/>
</dbReference>
<dbReference type="EMBL" id="JBBEGL010000001">
    <property type="protein sequence ID" value="MEJ2884812.1"/>
    <property type="molecule type" value="Genomic_DNA"/>
</dbReference>
<feature type="transmembrane region" description="Helical" evidence="1">
    <location>
        <begin position="188"/>
        <end position="209"/>
    </location>
</feature>
<keyword evidence="1" id="KW-0472">Membrane</keyword>
<feature type="transmembrane region" description="Helical" evidence="1">
    <location>
        <begin position="326"/>
        <end position="344"/>
    </location>
</feature>
<feature type="transmembrane region" description="Helical" evidence="1">
    <location>
        <begin position="356"/>
        <end position="373"/>
    </location>
</feature>
<feature type="transmembrane region" description="Helical" evidence="1">
    <location>
        <begin position="116"/>
        <end position="136"/>
    </location>
</feature>
<keyword evidence="1" id="KW-1133">Transmembrane helix</keyword>
<feature type="transmembrane region" description="Helical" evidence="1">
    <location>
        <begin position="141"/>
        <end position="160"/>
    </location>
</feature>
<protein>
    <submittedName>
        <fullName evidence="3">Heparan-alpha-glucosaminide N-acetyltransferase domain-containing protein</fullName>
    </submittedName>
</protein>
<feature type="domain" description="Heparan-alpha-glucosaminide N-acetyltransferase catalytic" evidence="2">
    <location>
        <begin position="19"/>
        <end position="213"/>
    </location>
</feature>
<keyword evidence="4" id="KW-1185">Reference proteome</keyword>
<feature type="transmembrane region" description="Helical" evidence="1">
    <location>
        <begin position="221"/>
        <end position="242"/>
    </location>
</feature>
<sequence>MTMTAPTRPVPVAPTARRRVLGVDAARGVALLGMMAVHALYVTDDQGRETWVGLVATGNAAALFAVLAGVGIAFLTGRARVRGGAGARRAAASLTARALVVGALGLAVGGVTDPEVATVILAYYAVLFLLAIPLVLLPTRLLVAVAVLGAAGIPFLSHVVRGHLPPPDLDNPSPSWLVTDPAELVRELFLTGSYPALSWLPYLAVGLAIGRADLRSPRLAGWLAGGGAALGAAAAGVSAMLLGPGGGTGRIVAASSGLDPEDLHAVLTVGPDGTTPPTTLWWLAVDSPHSSTSLDLARTTGIALAVLGVMLLLDRVRHPVLTAVRAPLAAAGAMTLTFYTLHVLFLNSPVDVYDPVPGYVVQVVAVLLLGLAWRASAGRGPLESLASAAGTRVARWVG</sequence>
<feature type="transmembrane region" description="Helical" evidence="1">
    <location>
        <begin position="296"/>
        <end position="314"/>
    </location>
</feature>
<keyword evidence="1" id="KW-0812">Transmembrane</keyword>
<gene>
    <name evidence="3" type="ORF">WCD41_00005</name>
</gene>
<accession>A0ABU8MYL1</accession>
<dbReference type="RefSeq" id="WP_337711314.1">
    <property type="nucleotide sequence ID" value="NZ_JBBEGL010000001.1"/>
</dbReference>
<evidence type="ECO:0000313" key="3">
    <source>
        <dbReference type="EMBL" id="MEJ2884812.1"/>
    </source>
</evidence>
<organism evidence="3 4">
    <name type="scientific">Actinomycetospora aeridis</name>
    <dbReference type="NCBI Taxonomy" id="3129231"/>
    <lineage>
        <taxon>Bacteria</taxon>
        <taxon>Bacillati</taxon>
        <taxon>Actinomycetota</taxon>
        <taxon>Actinomycetes</taxon>
        <taxon>Pseudonocardiales</taxon>
        <taxon>Pseudonocardiaceae</taxon>
        <taxon>Actinomycetospora</taxon>
    </lineage>
</organism>
<feature type="transmembrane region" description="Helical" evidence="1">
    <location>
        <begin position="54"/>
        <end position="77"/>
    </location>
</feature>
<dbReference type="Proteomes" id="UP001370100">
    <property type="component" value="Unassembled WGS sequence"/>
</dbReference>
<reference evidence="3 4" key="1">
    <citation type="submission" date="2024-03" db="EMBL/GenBank/DDBJ databases">
        <title>Actinomycetospora sp. OC33-EN06, a novel actinomycete isolated from wild orchid (Aerides multiflora).</title>
        <authorList>
            <person name="Suriyachadkun C."/>
        </authorList>
    </citation>
    <scope>NUCLEOTIDE SEQUENCE [LARGE SCALE GENOMIC DNA]</scope>
    <source>
        <strain evidence="3 4">OC33-EN06</strain>
    </source>
</reference>
<name>A0ABU8MYL1_9PSEU</name>
<evidence type="ECO:0000259" key="2">
    <source>
        <dbReference type="Pfam" id="PF07786"/>
    </source>
</evidence>
<feature type="transmembrane region" description="Helical" evidence="1">
    <location>
        <begin position="21"/>
        <end position="42"/>
    </location>
</feature>
<proteinExistence type="predicted"/>
<feature type="transmembrane region" description="Helical" evidence="1">
    <location>
        <begin position="89"/>
        <end position="110"/>
    </location>
</feature>